<protein>
    <recommendedName>
        <fullName evidence="3">Metalloprotease</fullName>
    </recommendedName>
</protein>
<reference evidence="1 2" key="1">
    <citation type="journal article" date="2015" name="Antonie Van Leeuwenhoek">
        <title>Prauserella endophytica sp. nov., an endophytic actinobacterium isolated from Tamarix taklamakanensis.</title>
        <authorList>
            <person name="Liu J.M."/>
            <person name="Habden X."/>
            <person name="Guo L."/>
            <person name="Tuo L."/>
            <person name="Jiang Z.K."/>
            <person name="Liu S.W."/>
            <person name="Liu X.F."/>
            <person name="Chen L."/>
            <person name="Li R.F."/>
            <person name="Zhang Y.Q."/>
            <person name="Sun C.H."/>
        </authorList>
    </citation>
    <scope>NUCLEOTIDE SEQUENCE [LARGE SCALE GENOMIC DNA]</scope>
    <source>
        <strain evidence="1 2">CGMCC 4.7182</strain>
    </source>
</reference>
<accession>A0ABY2S097</accession>
<sequence length="141" mass="15883">MGLFGPRRNPEDPRQLQIAVHELGHAYAWKTAGFTVKQIVHEGNSGYVDVEWDPDNLTGYVVGCWGGFEAEDKWMRAHGRRASRGNSSHDISNFRHVNRALGKDRLSESKARSLARKYVNRHYTAIVAAAPRLITKGRLSL</sequence>
<proteinExistence type="predicted"/>
<evidence type="ECO:0008006" key="3">
    <source>
        <dbReference type="Google" id="ProtNLM"/>
    </source>
</evidence>
<dbReference type="Proteomes" id="UP000309992">
    <property type="component" value="Unassembled WGS sequence"/>
</dbReference>
<gene>
    <name evidence="1" type="ORF">FCN18_22420</name>
</gene>
<name>A0ABY2S097_9PSEU</name>
<evidence type="ECO:0000313" key="1">
    <source>
        <dbReference type="EMBL" id="TKG67520.1"/>
    </source>
</evidence>
<keyword evidence="2" id="KW-1185">Reference proteome</keyword>
<comment type="caution">
    <text evidence="1">The sequence shown here is derived from an EMBL/GenBank/DDBJ whole genome shotgun (WGS) entry which is preliminary data.</text>
</comment>
<organism evidence="1 2">
    <name type="scientific">Prauserella endophytica</name>
    <dbReference type="NCBI Taxonomy" id="1592324"/>
    <lineage>
        <taxon>Bacteria</taxon>
        <taxon>Bacillati</taxon>
        <taxon>Actinomycetota</taxon>
        <taxon>Actinomycetes</taxon>
        <taxon>Pseudonocardiales</taxon>
        <taxon>Pseudonocardiaceae</taxon>
        <taxon>Prauserella</taxon>
        <taxon>Prauserella coralliicola group</taxon>
    </lineage>
</organism>
<evidence type="ECO:0000313" key="2">
    <source>
        <dbReference type="Proteomes" id="UP000309992"/>
    </source>
</evidence>
<dbReference type="EMBL" id="SWMS01000013">
    <property type="protein sequence ID" value="TKG67520.1"/>
    <property type="molecule type" value="Genomic_DNA"/>
</dbReference>
<dbReference type="RefSeq" id="WP_137096038.1">
    <property type="nucleotide sequence ID" value="NZ_SWMS01000013.1"/>
</dbReference>